<comment type="similarity">
    <text evidence="4">Belongs to the PEP-utilizing enzyme family.</text>
</comment>
<evidence type="ECO:0000259" key="15">
    <source>
        <dbReference type="Pfam" id="PF01326"/>
    </source>
</evidence>
<feature type="domain" description="PEP-utilising enzyme C-terminal" evidence="16">
    <location>
        <begin position="662"/>
        <end position="964"/>
    </location>
</feature>
<dbReference type="PANTHER" id="PTHR43030:SF1">
    <property type="entry name" value="PHOSPHOENOLPYRUVATE SYNTHASE"/>
    <property type="match status" value="1"/>
</dbReference>
<dbReference type="Proteomes" id="UP001642484">
    <property type="component" value="Unassembled WGS sequence"/>
</dbReference>
<dbReference type="SUPFAM" id="SSF52009">
    <property type="entry name" value="Phosphohistidine domain"/>
    <property type="match status" value="1"/>
</dbReference>
<evidence type="ECO:0000256" key="11">
    <source>
        <dbReference type="ARBA" id="ARBA00022842"/>
    </source>
</evidence>
<dbReference type="Pfam" id="PF02896">
    <property type="entry name" value="PEP-utilizers_C"/>
    <property type="match status" value="1"/>
</dbReference>
<dbReference type="Pfam" id="PF01326">
    <property type="entry name" value="PPDK_N"/>
    <property type="match status" value="1"/>
</dbReference>
<feature type="domain" description="Pyruvate phosphate dikinase AMP/ATP-binding" evidence="15">
    <location>
        <begin position="195"/>
        <end position="529"/>
    </location>
</feature>
<keyword evidence="18" id="KW-1185">Reference proteome</keyword>
<dbReference type="InterPro" id="IPR002192">
    <property type="entry name" value="PPDK_AMP/ATP-bd"/>
</dbReference>
<evidence type="ECO:0000259" key="14">
    <source>
        <dbReference type="Pfam" id="PF00391"/>
    </source>
</evidence>
<dbReference type="PANTHER" id="PTHR43030">
    <property type="entry name" value="PHOSPHOENOLPYRUVATE SYNTHASE"/>
    <property type="match status" value="1"/>
</dbReference>
<dbReference type="SUPFAM" id="SSF56059">
    <property type="entry name" value="Glutathione synthetase ATP-binding domain-like"/>
    <property type="match status" value="1"/>
</dbReference>
<dbReference type="InterPro" id="IPR008279">
    <property type="entry name" value="PEP-util_enz_mobile_dom"/>
</dbReference>
<dbReference type="InterPro" id="IPR006319">
    <property type="entry name" value="PEP_synth"/>
</dbReference>
<evidence type="ECO:0000256" key="3">
    <source>
        <dbReference type="ARBA" id="ARBA00004742"/>
    </source>
</evidence>
<dbReference type="InterPro" id="IPR036637">
    <property type="entry name" value="Phosphohistidine_dom_sf"/>
</dbReference>
<dbReference type="Gene3D" id="3.30.1490.20">
    <property type="entry name" value="ATP-grasp fold, A domain"/>
    <property type="match status" value="1"/>
</dbReference>
<evidence type="ECO:0000256" key="7">
    <source>
        <dbReference type="ARBA" id="ARBA00022723"/>
    </source>
</evidence>
<sequence>MAVHSKMPVRRTAAAVALTGMSAMSYGSYGFVAPQATMPSSMTRTSSASSTAPARSAASSARAVPSAAPVAVAGLGLLSLAGASASRSKKSKKSVVSLRARGGEEDTRVCIPLEETESWYPLCKCRLMRVGWFNLPAAQHQKPRLRVGEASSTSEFPNVHENHLPSQSHWLLHPTQKVLAWGESARQELRNTDVEKVGGKSASLGEMISQLSDVGVPVPGGFSTTAFAYKEFLDKGGINEFINDKLSDESIYEDVDKLMKVGKEIRDKIMDTPFQEDFEEELKAQWQRVSGGDEKFTFAVRSSATAEDLPDASFAGQQETFLNVMGYKDMKEKVHLVFASLFTDRAISYRHDRGFEHEKVQLCATCQKMVRSETGSAGVMFSLDTESGFKDVVFVTSAYGLGETVVGGTVNPDEWYVFKPTLAEGKNSIISRTMGSKLCKMIYKAELHYAGGGSETVDTSDEEQNSWSASDEEVKALAEMAVKIEKHYGRPMDIEWARDGDDGKLYIVQARPETVASQKKVGVIEEYKMLEKGGEKIAEGRAVGKRIGSGEVNILTSIDQMSEFSEGEVLVADMTDPDWEPIMKKAGAIITNRGGRTCHAAIIARELGIPAIVGCGDATDRVSKGDKVTVSCAEGDTGYIYKGELKFEKKVQDLGELPEVGLKIMMNVGNPETAFAFGQLPNEGIGLARLEFVINNAIGVHPKALLNYDTLDGETKELVDERMKGYDGPKDWRELRDFYVKKIAEGVATLAASVYPKRIIVRLSDFKSNEYKSLIGGEQYEPDEENPMIGFRGCGRYTDPFFEECFAMELEAVKMVRGEMGLKNVEIMIPFVRTLDMAKDVNEVLEKNGLKRGEDGLKVNMMAELPSNVFLAEEFLEYFDGFSIGSNDLTQLTLGLDRDSGLVAQYFDERNPAVMKGLETLIKAAKKKGKYVGICGQGPSDHPDLAKWLMEQGIDSVSLNPDSASWTVLRHRRGAQHAQANRVGGFGLWLLHSTLQPTSQNRAFVAICRISDIQLREGHPSTPLRLVCLGRPATGRAAERTALGARCSPALRLRSSQLGSSWQRSEKHLGPLKATDGETVQKTTNRDLQNFNIFEVFSVAFVKLFLDIRVSKVFWAFV</sequence>
<evidence type="ECO:0000256" key="8">
    <source>
        <dbReference type="ARBA" id="ARBA00022741"/>
    </source>
</evidence>
<dbReference type="NCBIfam" id="NF005057">
    <property type="entry name" value="PRK06464.1"/>
    <property type="match status" value="1"/>
</dbReference>
<comment type="pathway">
    <text evidence="3">Carbohydrate biosynthesis; gluconeogenesis.</text>
</comment>
<evidence type="ECO:0000256" key="6">
    <source>
        <dbReference type="ARBA" id="ARBA00022679"/>
    </source>
</evidence>
<dbReference type="Pfam" id="PF00391">
    <property type="entry name" value="PEP-utilizers"/>
    <property type="match status" value="1"/>
</dbReference>
<accession>A0ABP0T136</accession>
<evidence type="ECO:0000259" key="16">
    <source>
        <dbReference type="Pfam" id="PF02896"/>
    </source>
</evidence>
<comment type="catalytic activity">
    <reaction evidence="13">
        <text>pyruvate + ATP + H2O = phosphoenolpyruvate + AMP + phosphate + 2 H(+)</text>
        <dbReference type="Rhea" id="RHEA:11364"/>
        <dbReference type="ChEBI" id="CHEBI:15361"/>
        <dbReference type="ChEBI" id="CHEBI:15377"/>
        <dbReference type="ChEBI" id="CHEBI:15378"/>
        <dbReference type="ChEBI" id="CHEBI:30616"/>
        <dbReference type="ChEBI" id="CHEBI:43474"/>
        <dbReference type="ChEBI" id="CHEBI:58702"/>
        <dbReference type="ChEBI" id="CHEBI:456215"/>
        <dbReference type="EC" id="2.7.9.2"/>
    </reaction>
</comment>
<dbReference type="EC" id="2.7.9.2" evidence="5"/>
<dbReference type="InterPro" id="IPR023151">
    <property type="entry name" value="PEP_util_CS"/>
</dbReference>
<dbReference type="InterPro" id="IPR013815">
    <property type="entry name" value="ATP_grasp_subdomain_1"/>
</dbReference>
<dbReference type="InterPro" id="IPR000121">
    <property type="entry name" value="PEP_util_C"/>
</dbReference>
<dbReference type="EMBL" id="CAXAMN010028983">
    <property type="protein sequence ID" value="CAK9118356.1"/>
    <property type="molecule type" value="Genomic_DNA"/>
</dbReference>
<feature type="domain" description="PEP-utilising enzyme mobile" evidence="14">
    <location>
        <begin position="565"/>
        <end position="635"/>
    </location>
</feature>
<dbReference type="PROSITE" id="PS00742">
    <property type="entry name" value="PEP_ENZYMES_2"/>
    <property type="match status" value="1"/>
</dbReference>
<comment type="caution">
    <text evidence="17">The sequence shown here is derived from an EMBL/GenBank/DDBJ whole genome shotgun (WGS) entry which is preliminary data.</text>
</comment>
<protein>
    <recommendedName>
        <fullName evidence="5">pyruvate, water dikinase</fullName>
        <ecNumber evidence="5">2.7.9.2</ecNumber>
    </recommendedName>
    <alternativeName>
        <fullName evidence="12">Pyruvate, water dikinase</fullName>
    </alternativeName>
</protein>
<comment type="function">
    <text evidence="2">Catalyzes the phosphorylation of pyruvate to phosphoenolpyruvate.</text>
</comment>
<dbReference type="InterPro" id="IPR018274">
    <property type="entry name" value="PEP_util_AS"/>
</dbReference>
<evidence type="ECO:0000256" key="10">
    <source>
        <dbReference type="ARBA" id="ARBA00022840"/>
    </source>
</evidence>
<dbReference type="NCBIfam" id="TIGR01418">
    <property type="entry name" value="PEP_synth"/>
    <property type="match status" value="1"/>
</dbReference>
<keyword evidence="11" id="KW-0460">Magnesium</keyword>
<keyword evidence="9" id="KW-0418">Kinase</keyword>
<keyword evidence="8" id="KW-0547">Nucleotide-binding</keyword>
<evidence type="ECO:0000256" key="4">
    <source>
        <dbReference type="ARBA" id="ARBA00007837"/>
    </source>
</evidence>
<evidence type="ECO:0000256" key="1">
    <source>
        <dbReference type="ARBA" id="ARBA00001946"/>
    </source>
</evidence>
<evidence type="ECO:0000256" key="12">
    <source>
        <dbReference type="ARBA" id="ARBA00033470"/>
    </source>
</evidence>
<gene>
    <name evidence="17" type="ORF">CCMP2556_LOCUS55452</name>
</gene>
<dbReference type="SUPFAM" id="SSF51621">
    <property type="entry name" value="Phosphoenolpyruvate/pyruvate domain"/>
    <property type="match status" value="1"/>
</dbReference>
<keyword evidence="10" id="KW-0067">ATP-binding</keyword>
<dbReference type="InterPro" id="IPR040442">
    <property type="entry name" value="Pyrv_kinase-like_dom_sf"/>
</dbReference>
<name>A0ABP0T136_9DINO</name>
<keyword evidence="6" id="KW-0808">Transferase</keyword>
<evidence type="ECO:0000256" key="13">
    <source>
        <dbReference type="ARBA" id="ARBA00047700"/>
    </source>
</evidence>
<evidence type="ECO:0000256" key="9">
    <source>
        <dbReference type="ARBA" id="ARBA00022777"/>
    </source>
</evidence>
<evidence type="ECO:0000313" key="17">
    <source>
        <dbReference type="EMBL" id="CAK9118356.1"/>
    </source>
</evidence>
<dbReference type="PROSITE" id="PS00370">
    <property type="entry name" value="PEP_ENZYMES_PHOS_SITE"/>
    <property type="match status" value="1"/>
</dbReference>
<dbReference type="Gene3D" id="3.30.470.20">
    <property type="entry name" value="ATP-grasp fold, B domain"/>
    <property type="match status" value="1"/>
</dbReference>
<evidence type="ECO:0000256" key="2">
    <source>
        <dbReference type="ARBA" id="ARBA00002988"/>
    </source>
</evidence>
<evidence type="ECO:0000313" key="18">
    <source>
        <dbReference type="Proteomes" id="UP001642484"/>
    </source>
</evidence>
<evidence type="ECO:0000256" key="5">
    <source>
        <dbReference type="ARBA" id="ARBA00011996"/>
    </source>
</evidence>
<reference evidence="17 18" key="1">
    <citation type="submission" date="2024-02" db="EMBL/GenBank/DDBJ databases">
        <authorList>
            <person name="Chen Y."/>
            <person name="Shah S."/>
            <person name="Dougan E. K."/>
            <person name="Thang M."/>
            <person name="Chan C."/>
        </authorList>
    </citation>
    <scope>NUCLEOTIDE SEQUENCE [LARGE SCALE GENOMIC DNA]</scope>
</reference>
<dbReference type="Gene3D" id="3.20.20.60">
    <property type="entry name" value="Phosphoenolpyruvate-binding domains"/>
    <property type="match status" value="1"/>
</dbReference>
<comment type="cofactor">
    <cofactor evidence="1">
        <name>Mg(2+)</name>
        <dbReference type="ChEBI" id="CHEBI:18420"/>
    </cofactor>
</comment>
<dbReference type="InterPro" id="IPR015813">
    <property type="entry name" value="Pyrv/PenolPyrv_kinase-like_dom"/>
</dbReference>
<proteinExistence type="inferred from homology"/>
<dbReference type="Gene3D" id="3.50.30.10">
    <property type="entry name" value="Phosphohistidine domain"/>
    <property type="match status" value="1"/>
</dbReference>
<keyword evidence="7" id="KW-0479">Metal-binding</keyword>
<organism evidence="17 18">
    <name type="scientific">Durusdinium trenchii</name>
    <dbReference type="NCBI Taxonomy" id="1381693"/>
    <lineage>
        <taxon>Eukaryota</taxon>
        <taxon>Sar</taxon>
        <taxon>Alveolata</taxon>
        <taxon>Dinophyceae</taxon>
        <taxon>Suessiales</taxon>
        <taxon>Symbiodiniaceae</taxon>
        <taxon>Durusdinium</taxon>
    </lineage>
</organism>